<sequence length="209" mass="23764">MKRTFYALLLSLFLAAIGLAIFVHKLTASDVPFLPNQAFNSWYVEAKLSLNSQSSPFSDDEDLPTNIKFHLPQDSQRYEIVKEDFLNRGFTRQVQTLKDSANRVAVFTKEDSADSSKTLFYRAIIRRQNNVDPGSEKVPISGRRLVDKELVRFGKNIERVQDNLAENLPTAEIDSLLREAKKQSSDRLSFAQRIRTYATGTMRAPITST</sequence>
<accession>A0ABR8DRS8</accession>
<keyword evidence="3" id="KW-1185">Reference proteome</keyword>
<evidence type="ECO:0000313" key="2">
    <source>
        <dbReference type="EMBL" id="MBD2532164.1"/>
    </source>
</evidence>
<gene>
    <name evidence="2" type="ORF">H6G97_22300</name>
</gene>
<name>A0ABR8DRS8_9NOSO</name>
<reference evidence="2 3" key="1">
    <citation type="journal article" date="2020" name="ISME J.">
        <title>Comparative genomics reveals insights into cyanobacterial evolution and habitat adaptation.</title>
        <authorList>
            <person name="Chen M.Y."/>
            <person name="Teng W.K."/>
            <person name="Zhao L."/>
            <person name="Hu C.X."/>
            <person name="Zhou Y.K."/>
            <person name="Han B.P."/>
            <person name="Song L.R."/>
            <person name="Shu W.S."/>
        </authorList>
    </citation>
    <scope>NUCLEOTIDE SEQUENCE [LARGE SCALE GENOMIC DNA]</scope>
    <source>
        <strain evidence="2 3">FACHB-838</strain>
    </source>
</reference>
<dbReference type="RefSeq" id="WP_190942820.1">
    <property type="nucleotide sequence ID" value="NZ_JACJSI010000050.1"/>
</dbReference>
<dbReference type="EMBL" id="JACJSI010000050">
    <property type="protein sequence ID" value="MBD2532164.1"/>
    <property type="molecule type" value="Genomic_DNA"/>
</dbReference>
<organism evidence="2 3">
    <name type="scientific">Nostoc flagelliforme FACHB-838</name>
    <dbReference type="NCBI Taxonomy" id="2692904"/>
    <lineage>
        <taxon>Bacteria</taxon>
        <taxon>Bacillati</taxon>
        <taxon>Cyanobacteriota</taxon>
        <taxon>Cyanophyceae</taxon>
        <taxon>Nostocales</taxon>
        <taxon>Nostocaceae</taxon>
        <taxon>Nostoc</taxon>
    </lineage>
</organism>
<proteinExistence type="predicted"/>
<feature type="domain" description="Inactive transglutaminase fused to 7 transmembrane helices" evidence="1">
    <location>
        <begin position="24"/>
        <end position="194"/>
    </location>
</feature>
<comment type="caution">
    <text evidence="2">The sequence shown here is derived from an EMBL/GenBank/DDBJ whole genome shotgun (WGS) entry which is preliminary data.</text>
</comment>
<evidence type="ECO:0000259" key="1">
    <source>
        <dbReference type="Pfam" id="PF14400"/>
    </source>
</evidence>
<dbReference type="Proteomes" id="UP000623440">
    <property type="component" value="Unassembled WGS sequence"/>
</dbReference>
<dbReference type="InterPro" id="IPR025838">
    <property type="entry name" value="Transglut_i_TM"/>
</dbReference>
<evidence type="ECO:0000313" key="3">
    <source>
        <dbReference type="Proteomes" id="UP000623440"/>
    </source>
</evidence>
<protein>
    <submittedName>
        <fullName evidence="2">UUP1 family membrane protein</fullName>
    </submittedName>
</protein>
<dbReference type="Pfam" id="PF14400">
    <property type="entry name" value="Transglut_i_TM"/>
    <property type="match status" value="1"/>
</dbReference>